<organism evidence="1 2">
    <name type="scientific">Kalanchoe fedtschenkoi</name>
    <name type="common">Lavender scallops</name>
    <name type="synonym">South American air plant</name>
    <dbReference type="NCBI Taxonomy" id="63787"/>
    <lineage>
        <taxon>Eukaryota</taxon>
        <taxon>Viridiplantae</taxon>
        <taxon>Streptophyta</taxon>
        <taxon>Embryophyta</taxon>
        <taxon>Tracheophyta</taxon>
        <taxon>Spermatophyta</taxon>
        <taxon>Magnoliopsida</taxon>
        <taxon>eudicotyledons</taxon>
        <taxon>Gunneridae</taxon>
        <taxon>Pentapetalae</taxon>
        <taxon>Saxifragales</taxon>
        <taxon>Crassulaceae</taxon>
        <taxon>Kalanchoe</taxon>
    </lineage>
</organism>
<keyword evidence="2" id="KW-1185">Reference proteome</keyword>
<reference evidence="1" key="1">
    <citation type="submission" date="2021-01" db="UniProtKB">
        <authorList>
            <consortium name="EnsemblPlants"/>
        </authorList>
    </citation>
    <scope>IDENTIFICATION</scope>
</reference>
<sequence length="99" mass="11476">MCMEIRSSGSRHEEQQVKILMMGLSSPVNNQVKKIKQEFEDTRNPWLKQPEIRRLQRRLRSPSPSRLGLANRPISVSSTSSSLYLNFLIFSILYQLLSV</sequence>
<accession>A0A7N0ZUH1</accession>
<evidence type="ECO:0000313" key="2">
    <source>
        <dbReference type="Proteomes" id="UP000594263"/>
    </source>
</evidence>
<name>A0A7N0ZUH1_KALFE</name>
<dbReference type="Proteomes" id="UP000594263">
    <property type="component" value="Unplaced"/>
</dbReference>
<dbReference type="EnsemblPlants" id="Kaladp0036s0219.1.v1.1">
    <property type="protein sequence ID" value="Kaladp0036s0219.1.v1.1.CDS.1"/>
    <property type="gene ID" value="Kaladp0036s0219.v1.1"/>
</dbReference>
<dbReference type="AlphaFoldDB" id="A0A7N0ZUH1"/>
<dbReference type="PANTHER" id="PTHR34780">
    <property type="entry name" value="OS08G0427800 PROTEIN"/>
    <property type="match status" value="1"/>
</dbReference>
<dbReference type="PANTHER" id="PTHR34780:SF2">
    <property type="entry name" value="GENOME ASSEMBLY, CHROMOSOME: A02"/>
    <property type="match status" value="1"/>
</dbReference>
<evidence type="ECO:0000313" key="1">
    <source>
        <dbReference type="EnsemblPlants" id="Kaladp0036s0219.1.v1.1.CDS.1"/>
    </source>
</evidence>
<proteinExistence type="predicted"/>
<dbReference type="Gramene" id="Kaladp0036s0219.1.v1.1">
    <property type="protein sequence ID" value="Kaladp0036s0219.1.v1.1.CDS.1"/>
    <property type="gene ID" value="Kaladp0036s0219.v1.1"/>
</dbReference>
<protein>
    <submittedName>
        <fullName evidence="1">Uncharacterized protein</fullName>
    </submittedName>
</protein>